<keyword evidence="2" id="KW-0808">Transferase</keyword>
<keyword evidence="2" id="KW-0418">Kinase</keyword>
<sequence>MQMLKLALICTNPSPIQRPTMSNVLSILEGKTSMELLFVAHASSKSMDFRFQVTEDFCSERQSSMEILIVEEISKEGSSLLSSASFSHVSKGKHQKKEVKDK</sequence>
<feature type="region of interest" description="Disordered" evidence="1">
    <location>
        <begin position="83"/>
        <end position="102"/>
    </location>
</feature>
<protein>
    <submittedName>
        <fullName evidence="2">LRR receptor-like serine/threonine-protein kinase</fullName>
    </submittedName>
</protein>
<dbReference type="GO" id="GO:0016301">
    <property type="term" value="F:kinase activity"/>
    <property type="evidence" value="ECO:0007669"/>
    <property type="project" value="UniProtKB-KW"/>
</dbReference>
<keyword evidence="2" id="KW-0675">Receptor</keyword>
<organism evidence="2 3">
    <name type="scientific">Canna indica</name>
    <name type="common">Indian-shot</name>
    <dbReference type="NCBI Taxonomy" id="4628"/>
    <lineage>
        <taxon>Eukaryota</taxon>
        <taxon>Viridiplantae</taxon>
        <taxon>Streptophyta</taxon>
        <taxon>Embryophyta</taxon>
        <taxon>Tracheophyta</taxon>
        <taxon>Spermatophyta</taxon>
        <taxon>Magnoliopsida</taxon>
        <taxon>Liliopsida</taxon>
        <taxon>Zingiberales</taxon>
        <taxon>Cannaceae</taxon>
        <taxon>Canna</taxon>
    </lineage>
</organism>
<gene>
    <name evidence="2" type="ORF">Cni_G13708</name>
</gene>
<name>A0AAQ3KCJ3_9LILI</name>
<dbReference type="AlphaFoldDB" id="A0AAQ3KCJ3"/>
<proteinExistence type="predicted"/>
<feature type="compositionally biased region" description="Basic residues" evidence="1">
    <location>
        <begin position="90"/>
        <end position="102"/>
    </location>
</feature>
<evidence type="ECO:0000313" key="3">
    <source>
        <dbReference type="Proteomes" id="UP001327560"/>
    </source>
</evidence>
<evidence type="ECO:0000313" key="2">
    <source>
        <dbReference type="EMBL" id="WOL04985.1"/>
    </source>
</evidence>
<dbReference type="EMBL" id="CP136893">
    <property type="protein sequence ID" value="WOL04985.1"/>
    <property type="molecule type" value="Genomic_DNA"/>
</dbReference>
<keyword evidence="3" id="KW-1185">Reference proteome</keyword>
<accession>A0AAQ3KCJ3</accession>
<reference evidence="2 3" key="1">
    <citation type="submission" date="2023-10" db="EMBL/GenBank/DDBJ databases">
        <title>Chromosome-scale genome assembly provides insights into flower coloration mechanisms of Canna indica.</title>
        <authorList>
            <person name="Li C."/>
        </authorList>
    </citation>
    <scope>NUCLEOTIDE SEQUENCE [LARGE SCALE GENOMIC DNA]</scope>
    <source>
        <tissue evidence="2">Flower</tissue>
    </source>
</reference>
<evidence type="ECO:0000256" key="1">
    <source>
        <dbReference type="SAM" id="MobiDB-lite"/>
    </source>
</evidence>
<dbReference type="Proteomes" id="UP001327560">
    <property type="component" value="Chromosome 4"/>
</dbReference>